<dbReference type="EMBL" id="LHZY01000043">
    <property type="protein sequence ID" value="KXV70949.1"/>
    <property type="molecule type" value="Genomic_DNA"/>
</dbReference>
<organism evidence="2 3">
    <name type="scientific">Acetobacter cerevisiae</name>
    <dbReference type="NCBI Taxonomy" id="178900"/>
    <lineage>
        <taxon>Bacteria</taxon>
        <taxon>Pseudomonadati</taxon>
        <taxon>Pseudomonadota</taxon>
        <taxon>Alphaproteobacteria</taxon>
        <taxon>Acetobacterales</taxon>
        <taxon>Acetobacteraceae</taxon>
        <taxon>Acetobacter</taxon>
    </lineage>
</organism>
<evidence type="ECO:0000256" key="1">
    <source>
        <dbReference type="SAM" id="MobiDB-lite"/>
    </source>
</evidence>
<sequence>MTDTRAIASSVAGTMGAVHHGLISAVDPATHDVKVTLQPGGNETGWLPFSAMQVGDLCIACPPNVGTQVHLMPVDGDPEHSVVACPVFCVVMTPPISPATGKPAQPGEYLLMAGRGAPPIDATSRDVGAAADAAPWMHVTRDTFYTGVGDGTTAAISNGQHVWKSGNVTATLSAGGFSVSGGDISTDKNVRTAGDVKTSSHSLNGHVHTNGNSGSDTGGPVG</sequence>
<dbReference type="Proteomes" id="UP000075312">
    <property type="component" value="Unassembled WGS sequence"/>
</dbReference>
<dbReference type="PATRIC" id="fig|178900.6.peg.2239"/>
<feature type="compositionally biased region" description="Polar residues" evidence="1">
    <location>
        <begin position="197"/>
        <end position="215"/>
    </location>
</feature>
<dbReference type="AlphaFoldDB" id="A0A149USG5"/>
<evidence type="ECO:0000313" key="2">
    <source>
        <dbReference type="EMBL" id="KXV70949.1"/>
    </source>
</evidence>
<name>A0A149USG5_9PROT</name>
<evidence type="ECO:0000313" key="3">
    <source>
        <dbReference type="Proteomes" id="UP000075312"/>
    </source>
</evidence>
<dbReference type="RefSeq" id="WP_062143505.1">
    <property type="nucleotide sequence ID" value="NZ_LHZY01000043.1"/>
</dbReference>
<dbReference type="InterPro" id="IPR037026">
    <property type="entry name" value="Vgr_OB-fold_dom_sf"/>
</dbReference>
<dbReference type="Gene3D" id="2.40.50.230">
    <property type="entry name" value="Gp5 N-terminal domain"/>
    <property type="match status" value="1"/>
</dbReference>
<proteinExistence type="predicted"/>
<reference evidence="2 3" key="1">
    <citation type="submission" date="2015-06" db="EMBL/GenBank/DDBJ databases">
        <title>Improved classification and identification of acetic acid bacteria using matrix-assisted laser desorption/ionization time-of-flight mass spectrometry; Gluconobacter nephelii and Gluconobacter uchimurae are later heterotypic synonyms of Gluconobacter japonicus and Gluconobacter oxydans, respectively.</title>
        <authorList>
            <person name="Li L."/>
            <person name="Cleenwerck I."/>
            <person name="De Vuyst L."/>
            <person name="Vandamme P."/>
        </authorList>
    </citation>
    <scope>NUCLEOTIDE SEQUENCE [LARGE SCALE GENOMIC DNA]</scope>
    <source>
        <strain evidence="2 3">LMG 1608</strain>
    </source>
</reference>
<accession>A0A149USG5</accession>
<comment type="caution">
    <text evidence="2">The sequence shown here is derived from an EMBL/GenBank/DDBJ whole genome shotgun (WGS) entry which is preliminary data.</text>
</comment>
<gene>
    <name evidence="2" type="ORF">AD952_11175</name>
</gene>
<feature type="region of interest" description="Disordered" evidence="1">
    <location>
        <begin position="181"/>
        <end position="222"/>
    </location>
</feature>
<protein>
    <submittedName>
        <fullName evidence="2">Baseplate assembly protein</fullName>
    </submittedName>
</protein>